<dbReference type="EMBL" id="CP012040">
    <property type="protein sequence ID" value="AKP51960.1"/>
    <property type="molecule type" value="Genomic_DNA"/>
</dbReference>
<dbReference type="KEGG" id="camu:CA2015_2549"/>
<protein>
    <submittedName>
        <fullName evidence="1">Uncharacterized protein</fullName>
    </submittedName>
</protein>
<dbReference type="OrthoDB" id="1098580at2"/>
<evidence type="ECO:0000313" key="1">
    <source>
        <dbReference type="EMBL" id="AKP51960.1"/>
    </source>
</evidence>
<organism evidence="1 2">
    <name type="scientific">Cyclobacterium amurskyense</name>
    <dbReference type="NCBI Taxonomy" id="320787"/>
    <lineage>
        <taxon>Bacteria</taxon>
        <taxon>Pseudomonadati</taxon>
        <taxon>Bacteroidota</taxon>
        <taxon>Cytophagia</taxon>
        <taxon>Cytophagales</taxon>
        <taxon>Cyclobacteriaceae</taxon>
        <taxon>Cyclobacterium</taxon>
    </lineage>
</organism>
<dbReference type="Proteomes" id="UP000036520">
    <property type="component" value="Chromosome"/>
</dbReference>
<dbReference type="AlphaFoldDB" id="A0A0H4PFZ5"/>
<reference evidence="1 2" key="1">
    <citation type="submission" date="2015-07" db="EMBL/GenBank/DDBJ databases">
        <authorList>
            <person name="Kim K.M."/>
        </authorList>
    </citation>
    <scope>NUCLEOTIDE SEQUENCE [LARGE SCALE GENOMIC DNA]</scope>
    <source>
        <strain evidence="1 2">KCTC 12363</strain>
    </source>
</reference>
<gene>
    <name evidence="1" type="ORF">CA2015_2549</name>
</gene>
<dbReference type="RefSeq" id="WP_048642245.1">
    <property type="nucleotide sequence ID" value="NZ_CAXBGM010000004.1"/>
</dbReference>
<accession>A0A0H4PFZ5</accession>
<keyword evidence="2" id="KW-1185">Reference proteome</keyword>
<evidence type="ECO:0000313" key="2">
    <source>
        <dbReference type="Proteomes" id="UP000036520"/>
    </source>
</evidence>
<name>A0A0H4PFZ5_9BACT</name>
<dbReference type="STRING" id="320787.CA2015_2549"/>
<sequence length="189" mass="21816">MLLLKNKSVGLTLLFVVFICFLSNEVQAQRFIDEEDNPPLKDRLYYGGNFSLQLGNITYIDASPLVGAMITEKYSAGVGATYQYYNNKYYVDGASHVYGARVFNRYNVFRQIFLHAEYEALNLELPYTLPNNDIIFTREWVPSLFAGAGYFVPFGDRGGMNFMALYNFSYDNKRTNYNEPYVFRVGFVF</sequence>
<proteinExistence type="predicted"/>